<dbReference type="AlphaFoldDB" id="A0A6G1K290"/>
<proteinExistence type="predicted"/>
<keyword evidence="3" id="KW-1185">Reference proteome</keyword>
<sequence>MEAIVAAAFDIGGIDMICAQKACDNDHGARSDACNAAGLGKYLEDCQQMMTNLGVKRIPVKLPAMDRKMLKERVKGLKEKYETDSAFKTKSYADAMKMMENMNKSEDGDDVEEARNHRNEL</sequence>
<dbReference type="Proteomes" id="UP000799428">
    <property type="component" value="Unassembled WGS sequence"/>
</dbReference>
<dbReference type="EMBL" id="MU005775">
    <property type="protein sequence ID" value="KAF2706918.1"/>
    <property type="molecule type" value="Genomic_DNA"/>
</dbReference>
<accession>A0A6G1K290</accession>
<evidence type="ECO:0000313" key="2">
    <source>
        <dbReference type="EMBL" id="KAF2706918.1"/>
    </source>
</evidence>
<gene>
    <name evidence="2" type="ORF">K504DRAFT_536315</name>
</gene>
<evidence type="ECO:0000256" key="1">
    <source>
        <dbReference type="SAM" id="MobiDB-lite"/>
    </source>
</evidence>
<reference evidence="2" key="1">
    <citation type="journal article" date="2020" name="Stud. Mycol.">
        <title>101 Dothideomycetes genomes: a test case for predicting lifestyles and emergence of pathogens.</title>
        <authorList>
            <person name="Haridas S."/>
            <person name="Albert R."/>
            <person name="Binder M."/>
            <person name="Bloem J."/>
            <person name="Labutti K."/>
            <person name="Salamov A."/>
            <person name="Andreopoulos B."/>
            <person name="Baker S."/>
            <person name="Barry K."/>
            <person name="Bills G."/>
            <person name="Bluhm B."/>
            <person name="Cannon C."/>
            <person name="Castanera R."/>
            <person name="Culley D."/>
            <person name="Daum C."/>
            <person name="Ezra D."/>
            <person name="Gonzalez J."/>
            <person name="Henrissat B."/>
            <person name="Kuo A."/>
            <person name="Liang C."/>
            <person name="Lipzen A."/>
            <person name="Lutzoni F."/>
            <person name="Magnuson J."/>
            <person name="Mondo S."/>
            <person name="Nolan M."/>
            <person name="Ohm R."/>
            <person name="Pangilinan J."/>
            <person name="Park H.-J."/>
            <person name="Ramirez L."/>
            <person name="Alfaro M."/>
            <person name="Sun H."/>
            <person name="Tritt A."/>
            <person name="Yoshinaga Y."/>
            <person name="Zwiers L.-H."/>
            <person name="Turgeon B."/>
            <person name="Goodwin S."/>
            <person name="Spatafora J."/>
            <person name="Crous P."/>
            <person name="Grigoriev I."/>
        </authorList>
    </citation>
    <scope>NUCLEOTIDE SEQUENCE</scope>
    <source>
        <strain evidence="2">CBS 279.74</strain>
    </source>
</reference>
<protein>
    <submittedName>
        <fullName evidence="2">Uncharacterized protein</fullName>
    </submittedName>
</protein>
<organism evidence="2 3">
    <name type="scientific">Pleomassaria siparia CBS 279.74</name>
    <dbReference type="NCBI Taxonomy" id="1314801"/>
    <lineage>
        <taxon>Eukaryota</taxon>
        <taxon>Fungi</taxon>
        <taxon>Dikarya</taxon>
        <taxon>Ascomycota</taxon>
        <taxon>Pezizomycotina</taxon>
        <taxon>Dothideomycetes</taxon>
        <taxon>Pleosporomycetidae</taxon>
        <taxon>Pleosporales</taxon>
        <taxon>Pleomassariaceae</taxon>
        <taxon>Pleomassaria</taxon>
    </lineage>
</organism>
<feature type="region of interest" description="Disordered" evidence="1">
    <location>
        <begin position="99"/>
        <end position="121"/>
    </location>
</feature>
<name>A0A6G1K290_9PLEO</name>
<evidence type="ECO:0000313" key="3">
    <source>
        <dbReference type="Proteomes" id="UP000799428"/>
    </source>
</evidence>